<dbReference type="Gene3D" id="1.10.260.40">
    <property type="entry name" value="lambda repressor-like DNA-binding domains"/>
    <property type="match status" value="2"/>
</dbReference>
<accession>A0ABR9XMV4</accession>
<dbReference type="SUPFAM" id="SSF47413">
    <property type="entry name" value="lambda repressor-like DNA-binding domains"/>
    <property type="match status" value="2"/>
</dbReference>
<name>A0ABR9XMV4_9SPHI</name>
<gene>
    <name evidence="3" type="ORF">IRJ18_18050</name>
</gene>
<evidence type="ECO:0000259" key="2">
    <source>
        <dbReference type="PROSITE" id="PS50943"/>
    </source>
</evidence>
<dbReference type="CDD" id="cd00093">
    <property type="entry name" value="HTH_XRE"/>
    <property type="match status" value="2"/>
</dbReference>
<evidence type="ECO:0000313" key="4">
    <source>
        <dbReference type="Proteomes" id="UP000632774"/>
    </source>
</evidence>
<dbReference type="PROSITE" id="PS50943">
    <property type="entry name" value="HTH_CROC1"/>
    <property type="match status" value="1"/>
</dbReference>
<dbReference type="EMBL" id="JADFFM010000002">
    <property type="protein sequence ID" value="MBE9668278.1"/>
    <property type="molecule type" value="Genomic_DNA"/>
</dbReference>
<evidence type="ECO:0000256" key="1">
    <source>
        <dbReference type="ARBA" id="ARBA00023125"/>
    </source>
</evidence>
<dbReference type="PANTHER" id="PTHR46558:SF11">
    <property type="entry name" value="HTH-TYPE TRANSCRIPTIONAL REGULATOR XRE"/>
    <property type="match status" value="1"/>
</dbReference>
<keyword evidence="1" id="KW-0238">DNA-binding</keyword>
<dbReference type="Proteomes" id="UP000632774">
    <property type="component" value="Unassembled WGS sequence"/>
</dbReference>
<sequence>MVLLPFYTYRKIAQKPHTTAYALNPQTLGEHIKKKRIENDELQKDVALVIGVSEDTITYWENDRTQPQVCYYPNIIAYLGNYPFVHDVDTIAGKIIKMRYCNGWTREYLAEMVGVNTSTITRWETTTCTISPKKLKVLKGIINRFL</sequence>
<reference evidence="3 4" key="1">
    <citation type="submission" date="2020-10" db="EMBL/GenBank/DDBJ databases">
        <title>Mucilaginibacter mali sp. nov., isolated from rhizosphere soil of apple orchard.</title>
        <authorList>
            <person name="Lee J.-S."/>
            <person name="Kim H.S."/>
            <person name="Kim J.-S."/>
        </authorList>
    </citation>
    <scope>NUCLEOTIDE SEQUENCE [LARGE SCALE GENOMIC DNA]</scope>
    <source>
        <strain evidence="3 4">KCTC 23157</strain>
    </source>
</reference>
<protein>
    <submittedName>
        <fullName evidence="3">Helix-turn-helix transcriptional regulator</fullName>
    </submittedName>
</protein>
<evidence type="ECO:0000313" key="3">
    <source>
        <dbReference type="EMBL" id="MBE9668278.1"/>
    </source>
</evidence>
<feature type="domain" description="HTH cro/C1-type" evidence="2">
    <location>
        <begin position="102"/>
        <end position="136"/>
    </location>
</feature>
<comment type="caution">
    <text evidence="3">The sequence shown here is derived from an EMBL/GenBank/DDBJ whole genome shotgun (WGS) entry which is preliminary data.</text>
</comment>
<proteinExistence type="predicted"/>
<dbReference type="InterPro" id="IPR010982">
    <property type="entry name" value="Lambda_DNA-bd_dom_sf"/>
</dbReference>
<dbReference type="PANTHER" id="PTHR46558">
    <property type="entry name" value="TRACRIPTIONAL REGULATORY PROTEIN-RELATED-RELATED"/>
    <property type="match status" value="1"/>
</dbReference>
<keyword evidence="4" id="KW-1185">Reference proteome</keyword>
<dbReference type="InterPro" id="IPR001387">
    <property type="entry name" value="Cro/C1-type_HTH"/>
</dbReference>
<organism evidence="3 4">
    <name type="scientific">Mucilaginibacter boryungensis</name>
    <dbReference type="NCBI Taxonomy" id="768480"/>
    <lineage>
        <taxon>Bacteria</taxon>
        <taxon>Pseudomonadati</taxon>
        <taxon>Bacteroidota</taxon>
        <taxon>Sphingobacteriia</taxon>
        <taxon>Sphingobacteriales</taxon>
        <taxon>Sphingobacteriaceae</taxon>
        <taxon>Mucilaginibacter</taxon>
    </lineage>
</organism>